<evidence type="ECO:0000313" key="2">
    <source>
        <dbReference type="Proteomes" id="UP001152484"/>
    </source>
</evidence>
<name>A0A9P1ECE8_CUSEU</name>
<dbReference type="AlphaFoldDB" id="A0A9P1ECE8"/>
<comment type="caution">
    <text evidence="1">The sequence shown here is derived from an EMBL/GenBank/DDBJ whole genome shotgun (WGS) entry which is preliminary data.</text>
</comment>
<accession>A0A9P1ECE8</accession>
<dbReference type="PANTHER" id="PTHR46481:SF11">
    <property type="entry name" value="ZINC FINGER BED DOMAIN-CONTAINING PROTEIN RICESLEEPER 2-LIKE"/>
    <property type="match status" value="1"/>
</dbReference>
<dbReference type="InterPro" id="IPR052035">
    <property type="entry name" value="ZnF_BED_domain_contain"/>
</dbReference>
<reference evidence="1" key="1">
    <citation type="submission" date="2022-07" db="EMBL/GenBank/DDBJ databases">
        <authorList>
            <person name="Macas J."/>
            <person name="Novak P."/>
            <person name="Neumann P."/>
        </authorList>
    </citation>
    <scope>NUCLEOTIDE SEQUENCE</scope>
</reference>
<dbReference type="InterPro" id="IPR012337">
    <property type="entry name" value="RNaseH-like_sf"/>
</dbReference>
<dbReference type="EMBL" id="CAMAPE010000032">
    <property type="protein sequence ID" value="CAH9094930.1"/>
    <property type="molecule type" value="Genomic_DNA"/>
</dbReference>
<proteinExistence type="predicted"/>
<dbReference type="Proteomes" id="UP001152484">
    <property type="component" value="Unassembled WGS sequence"/>
</dbReference>
<keyword evidence="2" id="KW-1185">Reference proteome</keyword>
<protein>
    <submittedName>
        <fullName evidence="1">Uncharacterized protein</fullName>
    </submittedName>
</protein>
<dbReference type="PANTHER" id="PTHR46481">
    <property type="entry name" value="ZINC FINGER BED DOMAIN-CONTAINING PROTEIN 4"/>
    <property type="match status" value="1"/>
</dbReference>
<gene>
    <name evidence="1" type="ORF">CEURO_LOCUS12942</name>
</gene>
<evidence type="ECO:0000313" key="1">
    <source>
        <dbReference type="EMBL" id="CAH9094930.1"/>
    </source>
</evidence>
<organism evidence="1 2">
    <name type="scientific">Cuscuta europaea</name>
    <name type="common">European dodder</name>
    <dbReference type="NCBI Taxonomy" id="41803"/>
    <lineage>
        <taxon>Eukaryota</taxon>
        <taxon>Viridiplantae</taxon>
        <taxon>Streptophyta</taxon>
        <taxon>Embryophyta</taxon>
        <taxon>Tracheophyta</taxon>
        <taxon>Spermatophyta</taxon>
        <taxon>Magnoliopsida</taxon>
        <taxon>eudicotyledons</taxon>
        <taxon>Gunneridae</taxon>
        <taxon>Pentapetalae</taxon>
        <taxon>asterids</taxon>
        <taxon>lamiids</taxon>
        <taxon>Solanales</taxon>
        <taxon>Convolvulaceae</taxon>
        <taxon>Cuscuteae</taxon>
        <taxon>Cuscuta</taxon>
        <taxon>Cuscuta subgen. Cuscuta</taxon>
    </lineage>
</organism>
<dbReference type="SUPFAM" id="SSF53098">
    <property type="entry name" value="Ribonuclease H-like"/>
    <property type="match status" value="1"/>
</dbReference>
<sequence>MATLLRIKMVEHTGFRNFVSSLNPCFKMVSRNTIKKDCFNIFEIEKKTMMGILEKNVGRVAVTTDMWTSDFHQKGFMVGTAHYIDNNWRLQSLVIRFMYMPIPHTAEVLSEALYTCLLEWNIDNKLSTITVDNCSTNDAMLDLVKGKLSLDSLLLGGNLLHMCCRAHILNLVVKDGLDTIHGAIEKVRDSASYWKGTPKRWEKFEDTARQLRISLAYQLCNPWLLR</sequence>